<proteinExistence type="predicted"/>
<evidence type="ECO:0000259" key="1">
    <source>
        <dbReference type="Pfam" id="PF00501"/>
    </source>
</evidence>
<evidence type="ECO:0000313" key="3">
    <source>
        <dbReference type="Proteomes" id="UP000316208"/>
    </source>
</evidence>
<dbReference type="SUPFAM" id="SSF56801">
    <property type="entry name" value="Acetyl-CoA synthetase-like"/>
    <property type="match status" value="1"/>
</dbReference>
<feature type="domain" description="AMP-dependent synthetase/ligase" evidence="1">
    <location>
        <begin position="5"/>
        <end position="84"/>
    </location>
</feature>
<protein>
    <recommendedName>
        <fullName evidence="1">AMP-dependent synthetase/ligase domain-containing protein</fullName>
    </recommendedName>
</protein>
<dbReference type="InterPro" id="IPR000873">
    <property type="entry name" value="AMP-dep_synth/lig_dom"/>
</dbReference>
<sequence length="84" mass="9681">MIMQATIEREQVTVINCAPSLIYPLIDLHMPEEDQKDLGHHFSRLRSVNRWFLGGEPINLLKLRPWTTSPSFCAEIINTYGPTE</sequence>
<name>A0ABY3AUH4_PAEPP</name>
<reference evidence="2 3" key="1">
    <citation type="submission" date="2018-03" db="EMBL/GenBank/DDBJ databases">
        <title>Aerobic endospore-forming bacteria genome sequencing and assembly.</title>
        <authorList>
            <person name="Cavalcante D.A."/>
            <person name="Driks A."/>
            <person name="Putonti C."/>
            <person name="De-Souza M.T."/>
        </authorList>
    </citation>
    <scope>NUCLEOTIDE SEQUENCE [LARGE SCALE GENOMIC DNA]</scope>
    <source>
        <strain evidence="2 3">SDF0028</strain>
    </source>
</reference>
<dbReference type="Gene3D" id="3.40.50.980">
    <property type="match status" value="1"/>
</dbReference>
<dbReference type="EMBL" id="SADY01000001">
    <property type="protein sequence ID" value="TQR46349.1"/>
    <property type="molecule type" value="Genomic_DNA"/>
</dbReference>
<comment type="caution">
    <text evidence="2">The sequence shown here is derived from an EMBL/GenBank/DDBJ whole genome shotgun (WGS) entry which is preliminary data.</text>
</comment>
<dbReference type="Proteomes" id="UP000316208">
    <property type="component" value="Unassembled WGS sequence"/>
</dbReference>
<evidence type="ECO:0000313" key="2">
    <source>
        <dbReference type="EMBL" id="TQR46349.1"/>
    </source>
</evidence>
<keyword evidence="3" id="KW-1185">Reference proteome</keyword>
<accession>A0ABY3AUH4</accession>
<gene>
    <name evidence="2" type="ORF">C7Y44_01270</name>
</gene>
<organism evidence="2 3">
    <name type="scientific">Paenibacillus popilliae</name>
    <name type="common">Bacillus popilliae</name>
    <dbReference type="NCBI Taxonomy" id="78057"/>
    <lineage>
        <taxon>Bacteria</taxon>
        <taxon>Bacillati</taxon>
        <taxon>Bacillota</taxon>
        <taxon>Bacilli</taxon>
        <taxon>Bacillales</taxon>
        <taxon>Paenibacillaceae</taxon>
        <taxon>Paenibacillus</taxon>
    </lineage>
</organism>
<dbReference type="Pfam" id="PF00501">
    <property type="entry name" value="AMP-binding"/>
    <property type="match status" value="1"/>
</dbReference>